<feature type="transmembrane region" description="Helical" evidence="7">
    <location>
        <begin position="146"/>
        <end position="167"/>
    </location>
</feature>
<evidence type="ECO:0000256" key="7">
    <source>
        <dbReference type="SAM" id="Phobius"/>
    </source>
</evidence>
<accession>A0A382CMC6</accession>
<sequence length="253" mass="28055">VQEIVPENTLSVANLMLNSSVMAKGVLLLLLLFSVVSWAIILQKYFFFKNAKNEDRRFLAYFSKASNFFNIHDYARELKYSTVARIFLVGYRELYVFQEMAQSKKTKSSFSENEKFVSARDIKGVSLAVNKAINAEISRLSRRLDFLATTGSTTPFIGLFGTVWGIMTSFSAIGFQGSASIGGVAPGIAEALIATAGGLVAAIPAVIFYNYLSDKIRAFTSDMDDFSNDFLYLLEKNFSKDVSPVQITDLDLI</sequence>
<proteinExistence type="inferred from homology"/>
<evidence type="ECO:0000256" key="6">
    <source>
        <dbReference type="ARBA" id="ARBA00023136"/>
    </source>
</evidence>
<dbReference type="PANTHER" id="PTHR30625:SF3">
    <property type="entry name" value="TOL-PAL SYSTEM PROTEIN TOLQ"/>
    <property type="match status" value="1"/>
</dbReference>
<reference evidence="9" key="1">
    <citation type="submission" date="2018-05" db="EMBL/GenBank/DDBJ databases">
        <authorList>
            <person name="Lanie J.A."/>
            <person name="Ng W.-L."/>
            <person name="Kazmierczak K.M."/>
            <person name="Andrzejewski T.M."/>
            <person name="Davidsen T.M."/>
            <person name="Wayne K.J."/>
            <person name="Tettelin H."/>
            <person name="Glass J.I."/>
            <person name="Rusch D."/>
            <person name="Podicherti R."/>
            <person name="Tsui H.-C.T."/>
            <person name="Winkler M.E."/>
        </authorList>
    </citation>
    <scope>NUCLEOTIDE SEQUENCE</scope>
</reference>
<gene>
    <name evidence="9" type="ORF">METZ01_LOCUS179287</name>
</gene>
<dbReference type="EMBL" id="UINC01034893">
    <property type="protein sequence ID" value="SVB26433.1"/>
    <property type="molecule type" value="Genomic_DNA"/>
</dbReference>
<evidence type="ECO:0000259" key="8">
    <source>
        <dbReference type="Pfam" id="PF01618"/>
    </source>
</evidence>
<comment type="similarity">
    <text evidence="2">Belongs to the ExbB/TolQ family.</text>
</comment>
<dbReference type="InterPro" id="IPR050790">
    <property type="entry name" value="ExbB/TolQ_transport"/>
</dbReference>
<feature type="domain" description="MotA/TolQ/ExbB proton channel" evidence="8">
    <location>
        <begin position="109"/>
        <end position="224"/>
    </location>
</feature>
<name>A0A382CMC6_9ZZZZ</name>
<organism evidence="9">
    <name type="scientific">marine metagenome</name>
    <dbReference type="NCBI Taxonomy" id="408172"/>
    <lineage>
        <taxon>unclassified sequences</taxon>
        <taxon>metagenomes</taxon>
        <taxon>ecological metagenomes</taxon>
    </lineage>
</organism>
<keyword evidence="3" id="KW-1003">Cell membrane</keyword>
<dbReference type="GO" id="GO:0017038">
    <property type="term" value="P:protein import"/>
    <property type="evidence" value="ECO:0007669"/>
    <property type="project" value="TreeGrafter"/>
</dbReference>
<dbReference type="AlphaFoldDB" id="A0A382CMC6"/>
<comment type="subcellular location">
    <subcellularLocation>
        <location evidence="1">Cell membrane</location>
        <topology evidence="1">Multi-pass membrane protein</topology>
    </subcellularLocation>
</comment>
<feature type="transmembrane region" description="Helical" evidence="7">
    <location>
        <begin position="26"/>
        <end position="47"/>
    </location>
</feature>
<dbReference type="GO" id="GO:0005886">
    <property type="term" value="C:plasma membrane"/>
    <property type="evidence" value="ECO:0007669"/>
    <property type="project" value="UniProtKB-SubCell"/>
</dbReference>
<evidence type="ECO:0000256" key="3">
    <source>
        <dbReference type="ARBA" id="ARBA00022475"/>
    </source>
</evidence>
<evidence type="ECO:0000256" key="2">
    <source>
        <dbReference type="ARBA" id="ARBA00010442"/>
    </source>
</evidence>
<feature type="transmembrane region" description="Helical" evidence="7">
    <location>
        <begin position="187"/>
        <end position="212"/>
    </location>
</feature>
<evidence type="ECO:0000256" key="5">
    <source>
        <dbReference type="ARBA" id="ARBA00022989"/>
    </source>
</evidence>
<keyword evidence="4 7" id="KW-0812">Transmembrane</keyword>
<protein>
    <recommendedName>
        <fullName evidence="8">MotA/TolQ/ExbB proton channel domain-containing protein</fullName>
    </recommendedName>
</protein>
<feature type="non-terminal residue" evidence="9">
    <location>
        <position position="1"/>
    </location>
</feature>
<dbReference type="Pfam" id="PF01618">
    <property type="entry name" value="MotA_ExbB"/>
    <property type="match status" value="1"/>
</dbReference>
<evidence type="ECO:0000256" key="1">
    <source>
        <dbReference type="ARBA" id="ARBA00004651"/>
    </source>
</evidence>
<keyword evidence="5 7" id="KW-1133">Transmembrane helix</keyword>
<dbReference type="InterPro" id="IPR002898">
    <property type="entry name" value="MotA_ExbB_proton_chnl"/>
</dbReference>
<evidence type="ECO:0000313" key="9">
    <source>
        <dbReference type="EMBL" id="SVB26433.1"/>
    </source>
</evidence>
<keyword evidence="6 7" id="KW-0472">Membrane</keyword>
<evidence type="ECO:0000256" key="4">
    <source>
        <dbReference type="ARBA" id="ARBA00022692"/>
    </source>
</evidence>
<dbReference type="PANTHER" id="PTHR30625">
    <property type="entry name" value="PROTEIN TOLQ"/>
    <property type="match status" value="1"/>
</dbReference>